<dbReference type="EMBL" id="RCZD01000011">
    <property type="protein sequence ID" value="TPG58365.1"/>
    <property type="molecule type" value="Genomic_DNA"/>
</dbReference>
<gene>
    <name evidence="6" type="ORF">EAH77_19190</name>
</gene>
<dbReference type="Proteomes" id="UP000317663">
    <property type="component" value="Unassembled WGS sequence"/>
</dbReference>
<dbReference type="GO" id="GO:0003677">
    <property type="term" value="F:DNA binding"/>
    <property type="evidence" value="ECO:0007669"/>
    <property type="project" value="UniProtKB-UniRule"/>
</dbReference>
<accession>A0A502G8M4</accession>
<feature type="DNA-binding region" description="H-T-H motif" evidence="4">
    <location>
        <begin position="30"/>
        <end position="49"/>
    </location>
</feature>
<evidence type="ECO:0000313" key="7">
    <source>
        <dbReference type="Proteomes" id="UP000317663"/>
    </source>
</evidence>
<dbReference type="InterPro" id="IPR001647">
    <property type="entry name" value="HTH_TetR"/>
</dbReference>
<dbReference type="Pfam" id="PF00440">
    <property type="entry name" value="TetR_N"/>
    <property type="match status" value="1"/>
</dbReference>
<evidence type="ECO:0000256" key="2">
    <source>
        <dbReference type="ARBA" id="ARBA00023125"/>
    </source>
</evidence>
<keyword evidence="3" id="KW-0804">Transcription</keyword>
<name>A0A502G8M4_9GAMM</name>
<evidence type="ECO:0000313" key="6">
    <source>
        <dbReference type="EMBL" id="TPG58365.1"/>
    </source>
</evidence>
<organism evidence="6 7">
    <name type="scientific">Ewingella americana</name>
    <dbReference type="NCBI Taxonomy" id="41202"/>
    <lineage>
        <taxon>Bacteria</taxon>
        <taxon>Pseudomonadati</taxon>
        <taxon>Pseudomonadota</taxon>
        <taxon>Gammaproteobacteria</taxon>
        <taxon>Enterobacterales</taxon>
        <taxon>Yersiniaceae</taxon>
        <taxon>Ewingella</taxon>
    </lineage>
</organism>
<evidence type="ECO:0000256" key="3">
    <source>
        <dbReference type="ARBA" id="ARBA00023163"/>
    </source>
</evidence>
<keyword evidence="2 4" id="KW-0238">DNA-binding</keyword>
<dbReference type="PANTHER" id="PTHR47506">
    <property type="entry name" value="TRANSCRIPTIONAL REGULATORY PROTEIN"/>
    <property type="match status" value="1"/>
</dbReference>
<dbReference type="OrthoDB" id="9816296at2"/>
<dbReference type="AlphaFoldDB" id="A0A502G8M4"/>
<feature type="domain" description="HTH tetR-type" evidence="5">
    <location>
        <begin position="7"/>
        <end position="67"/>
    </location>
</feature>
<evidence type="ECO:0000256" key="4">
    <source>
        <dbReference type="PROSITE-ProRule" id="PRU00335"/>
    </source>
</evidence>
<dbReference type="NCBIfam" id="NF011572">
    <property type="entry name" value="PRK14996.1"/>
    <property type="match status" value="1"/>
</dbReference>
<dbReference type="PANTHER" id="PTHR47506:SF3">
    <property type="entry name" value="HTH-TYPE TRANSCRIPTIONAL REGULATOR LMRA"/>
    <property type="match status" value="1"/>
</dbReference>
<dbReference type="SUPFAM" id="SSF48498">
    <property type="entry name" value="Tetracyclin repressor-like, C-terminal domain"/>
    <property type="match status" value="1"/>
</dbReference>
<evidence type="ECO:0000256" key="1">
    <source>
        <dbReference type="ARBA" id="ARBA00023015"/>
    </source>
</evidence>
<protein>
    <submittedName>
        <fullName evidence="6">TetR family transcriptional regulator</fullName>
    </submittedName>
</protein>
<evidence type="ECO:0000259" key="5">
    <source>
        <dbReference type="PROSITE" id="PS50977"/>
    </source>
</evidence>
<sequence length="207" mass="23135">MVYLCKQDRKAAILQAAARIALDEGLASTTVRRVASEADTAAGQVHHHFSSAAALRAEAYLLVMRNMQQSLALTSRHLMPFERIRLYLIDAKDQHYTRVIRLWREAMLLTEQDELMRTAFASSLSDWHRLVKQVIEEGRVSGEFKSGECADDIAWRLIGLSSSLDGMARLASLGLTEQRVAHNLNRAIDIELRCTSHCDAISAQGTV</sequence>
<dbReference type="InterPro" id="IPR036271">
    <property type="entry name" value="Tet_transcr_reg_TetR-rel_C_sf"/>
</dbReference>
<reference evidence="6 7" key="1">
    <citation type="journal article" date="2019" name="Environ. Microbiol.">
        <title>Species interactions and distinct microbial communities in high Arctic permafrost affected cryosols are associated with the CH4 and CO2 gas fluxes.</title>
        <authorList>
            <person name="Altshuler I."/>
            <person name="Hamel J."/>
            <person name="Turney S."/>
            <person name="Magnuson E."/>
            <person name="Levesque R."/>
            <person name="Greer C."/>
            <person name="Whyte L.G."/>
        </authorList>
    </citation>
    <scope>NUCLEOTIDE SEQUENCE [LARGE SCALE GENOMIC DNA]</scope>
    <source>
        <strain evidence="6 7">E4</strain>
    </source>
</reference>
<dbReference type="Gene3D" id="1.10.357.10">
    <property type="entry name" value="Tetracycline Repressor, domain 2"/>
    <property type="match status" value="1"/>
</dbReference>
<dbReference type="SUPFAM" id="SSF46689">
    <property type="entry name" value="Homeodomain-like"/>
    <property type="match status" value="1"/>
</dbReference>
<keyword evidence="7" id="KW-1185">Reference proteome</keyword>
<dbReference type="PROSITE" id="PS50977">
    <property type="entry name" value="HTH_TETR_2"/>
    <property type="match status" value="1"/>
</dbReference>
<proteinExistence type="predicted"/>
<keyword evidence="1" id="KW-0805">Transcription regulation</keyword>
<comment type="caution">
    <text evidence="6">The sequence shown here is derived from an EMBL/GenBank/DDBJ whole genome shotgun (WGS) entry which is preliminary data.</text>
</comment>
<dbReference type="InterPro" id="IPR009057">
    <property type="entry name" value="Homeodomain-like_sf"/>
</dbReference>